<dbReference type="PANTHER" id="PTHR43194:SF2">
    <property type="entry name" value="PEROXISOMAL MEMBRANE PROTEIN LPX1"/>
    <property type="match status" value="1"/>
</dbReference>
<dbReference type="SUPFAM" id="SSF53474">
    <property type="entry name" value="alpha/beta-Hydrolases"/>
    <property type="match status" value="1"/>
</dbReference>
<dbReference type="InterPro" id="IPR050228">
    <property type="entry name" value="Carboxylesterase_BioH"/>
</dbReference>
<evidence type="ECO:0000313" key="4">
    <source>
        <dbReference type="EMBL" id="MFD2611424.1"/>
    </source>
</evidence>
<dbReference type="RefSeq" id="WP_377600020.1">
    <property type="nucleotide sequence ID" value="NZ_JBHUME010000002.1"/>
</dbReference>
<evidence type="ECO:0000256" key="1">
    <source>
        <dbReference type="ARBA" id="ARBA00010088"/>
    </source>
</evidence>
<dbReference type="InterPro" id="IPR002410">
    <property type="entry name" value="Peptidase_S33"/>
</dbReference>
<sequence>MSKKTLLPDLFLRTWNRRNHARKLEMTKQGCIVESSYVTIGGIEQWITIRGEDRSNPVLLFLHGGPGSPYTVFTPLLREWEQDFTVVQWDQRGAGHTFRKNGVDGSGRITFDRLVQDGMEVTEYVLKRLGQRKLILIGSSAGSLTGAMMARQRPDLFYAYIGTDQNTPDPMHLGYESALKALQTAGLPKGVELVKKMGPAARKWTRKDFDRRNRILVNASPQVPHMIMDLMLPSMLSSPHHTLRDLSVIMKGMHFTLDYLFDEFMNFDYAGRIGTQFEVPFFLFQGDSDVITPTVTAKDFFDRVEAPHKEFVLIREAGHLACFARPGQFYEELMRRVRPWALEETFDTIDASR</sequence>
<proteinExistence type="inferred from homology"/>
<reference evidence="5" key="1">
    <citation type="journal article" date="2019" name="Int. J. Syst. Evol. Microbiol.">
        <title>The Global Catalogue of Microorganisms (GCM) 10K type strain sequencing project: providing services to taxonomists for standard genome sequencing and annotation.</title>
        <authorList>
            <consortium name="The Broad Institute Genomics Platform"/>
            <consortium name="The Broad Institute Genome Sequencing Center for Infectious Disease"/>
            <person name="Wu L."/>
            <person name="Ma J."/>
        </authorList>
    </citation>
    <scope>NUCLEOTIDE SEQUENCE [LARGE SCALE GENOMIC DNA]</scope>
    <source>
        <strain evidence="5">KCTC 3950</strain>
    </source>
</reference>
<gene>
    <name evidence="4" type="ORF">ACFSUF_03190</name>
</gene>
<dbReference type="Pfam" id="PF00561">
    <property type="entry name" value="Abhydrolase_1"/>
    <property type="match status" value="1"/>
</dbReference>
<keyword evidence="5" id="KW-1185">Reference proteome</keyword>
<evidence type="ECO:0000259" key="3">
    <source>
        <dbReference type="Pfam" id="PF00561"/>
    </source>
</evidence>
<evidence type="ECO:0000256" key="2">
    <source>
        <dbReference type="ARBA" id="ARBA00022801"/>
    </source>
</evidence>
<dbReference type="InterPro" id="IPR029058">
    <property type="entry name" value="AB_hydrolase_fold"/>
</dbReference>
<dbReference type="Gene3D" id="3.40.50.1820">
    <property type="entry name" value="alpha/beta hydrolase"/>
    <property type="match status" value="1"/>
</dbReference>
<organism evidence="4 5">
    <name type="scientific">Paenibacillus gansuensis</name>
    <dbReference type="NCBI Taxonomy" id="306542"/>
    <lineage>
        <taxon>Bacteria</taxon>
        <taxon>Bacillati</taxon>
        <taxon>Bacillota</taxon>
        <taxon>Bacilli</taxon>
        <taxon>Bacillales</taxon>
        <taxon>Paenibacillaceae</taxon>
        <taxon>Paenibacillus</taxon>
    </lineage>
</organism>
<evidence type="ECO:0000313" key="5">
    <source>
        <dbReference type="Proteomes" id="UP001597541"/>
    </source>
</evidence>
<accession>A0ABW5P8I8</accession>
<dbReference type="PRINTS" id="PR00793">
    <property type="entry name" value="PROAMNOPTASE"/>
</dbReference>
<dbReference type="InterPro" id="IPR000073">
    <property type="entry name" value="AB_hydrolase_1"/>
</dbReference>
<dbReference type="Proteomes" id="UP001597541">
    <property type="component" value="Unassembled WGS sequence"/>
</dbReference>
<feature type="domain" description="AB hydrolase-1" evidence="3">
    <location>
        <begin position="57"/>
        <end position="168"/>
    </location>
</feature>
<comment type="caution">
    <text evidence="4">The sequence shown here is derived from an EMBL/GenBank/DDBJ whole genome shotgun (WGS) entry which is preliminary data.</text>
</comment>
<keyword evidence="2 4" id="KW-0378">Hydrolase</keyword>
<comment type="similarity">
    <text evidence="1">Belongs to the peptidase S33 family.</text>
</comment>
<dbReference type="PANTHER" id="PTHR43194">
    <property type="entry name" value="HYDROLASE ALPHA/BETA FOLD FAMILY"/>
    <property type="match status" value="1"/>
</dbReference>
<dbReference type="EMBL" id="JBHUME010000002">
    <property type="protein sequence ID" value="MFD2611424.1"/>
    <property type="molecule type" value="Genomic_DNA"/>
</dbReference>
<protein>
    <submittedName>
        <fullName evidence="4">Alpha/beta fold hydrolase</fullName>
    </submittedName>
</protein>
<name>A0ABW5P8I8_9BACL</name>
<dbReference type="GO" id="GO:0016787">
    <property type="term" value="F:hydrolase activity"/>
    <property type="evidence" value="ECO:0007669"/>
    <property type="project" value="UniProtKB-KW"/>
</dbReference>